<dbReference type="eggNOG" id="KOG0800">
    <property type="taxonomic scope" value="Eukaryota"/>
</dbReference>
<keyword evidence="12" id="KW-1133">Transmembrane helix</keyword>
<feature type="domain" description="RING-type" evidence="20">
    <location>
        <begin position="326"/>
        <end position="367"/>
    </location>
</feature>
<dbReference type="InterPro" id="IPR001128">
    <property type="entry name" value="Cyt_P450"/>
</dbReference>
<evidence type="ECO:0000256" key="11">
    <source>
        <dbReference type="ARBA" id="ARBA00022833"/>
    </source>
</evidence>
<reference evidence="22" key="1">
    <citation type="submission" date="2013-06" db="EMBL/GenBank/DDBJ databases">
        <authorList>
            <person name="Zhao Q."/>
        </authorList>
    </citation>
    <scope>NUCLEOTIDE SEQUENCE</scope>
    <source>
        <strain evidence="22">cv. W1943</strain>
    </source>
</reference>
<evidence type="ECO:0000256" key="10">
    <source>
        <dbReference type="ARBA" id="ARBA00022786"/>
    </source>
</evidence>
<reference evidence="21" key="2">
    <citation type="submission" date="2015-06" db="UniProtKB">
        <authorList>
            <consortium name="EnsemblPlants"/>
        </authorList>
    </citation>
    <scope>IDENTIFICATION</scope>
</reference>
<comment type="subcellular location">
    <subcellularLocation>
        <location evidence="2">Membrane</location>
    </subcellularLocation>
</comment>
<evidence type="ECO:0000256" key="9">
    <source>
        <dbReference type="ARBA" id="ARBA00022771"/>
    </source>
</evidence>
<feature type="binding site" description="axial binding residue" evidence="17">
    <location>
        <position position="930"/>
    </location>
    <ligand>
        <name>heme</name>
        <dbReference type="ChEBI" id="CHEBI:30413"/>
    </ligand>
    <ligandPart>
        <name>Fe</name>
        <dbReference type="ChEBI" id="CHEBI:18248"/>
    </ligandPart>
</feature>
<evidence type="ECO:0000256" key="14">
    <source>
        <dbReference type="ARBA" id="ARBA00023004"/>
    </source>
</evidence>
<evidence type="ECO:0000256" key="15">
    <source>
        <dbReference type="ARBA" id="ARBA00023033"/>
    </source>
</evidence>
<dbReference type="Pfam" id="PF13639">
    <property type="entry name" value="zf-RING_2"/>
    <property type="match status" value="1"/>
</dbReference>
<dbReference type="InterPro" id="IPR001841">
    <property type="entry name" value="Znf_RING"/>
</dbReference>
<dbReference type="FunFam" id="3.30.40.10:FF:000022">
    <property type="entry name" value="E3 ubiquitin-protein ligase RING1-like"/>
    <property type="match status" value="1"/>
</dbReference>
<comment type="cofactor">
    <cofactor evidence="17">
        <name>heme</name>
        <dbReference type="ChEBI" id="CHEBI:30413"/>
    </cofactor>
</comment>
<keyword evidence="22" id="KW-1185">Reference proteome</keyword>
<evidence type="ECO:0000259" key="20">
    <source>
        <dbReference type="PROSITE" id="PS50089"/>
    </source>
</evidence>
<comment type="catalytic activity">
    <reaction evidence="1">
        <text>S-ubiquitinyl-[E2 ubiquitin-conjugating enzyme]-L-cysteine + [acceptor protein]-L-lysine = [E2 ubiquitin-conjugating enzyme]-L-cysteine + N(6)-ubiquitinyl-[acceptor protein]-L-lysine.</text>
        <dbReference type="EC" id="2.3.2.27"/>
    </reaction>
</comment>
<evidence type="ECO:0000256" key="5">
    <source>
        <dbReference type="ARBA" id="ARBA00022617"/>
    </source>
</evidence>
<sequence length="1024" mass="116109">MSDHQFAGQPDVQCLVCTRPFTLDAQVTDTFEALAICRDCKATVLNDVERDEITSTSHHTRRRRQRSRTASIDSLEDAFSQEFSQLIDLARRQGRETDIDSSSVLPQHASYNATPSQSQRWHASDDESDGLNYVDSVFGEIESTISFGDYGADSDTSIEEHSVSARRRISIQLDNGSYMNTDTDIDPMNARLDQWDSDDQEDVEESGFDETINTMTQHQQQSHDIQLSGLSEDESEDGVWNWSVAVRQRANVTNLLEDMEGPEMRTTFVGNPDDYVDARQFEMLLEQFAEDNSSRRGAPPAATSFIENLPSVIISTSHQINDDVICPVCKDPIPTRARAKQLPCMHLYHSSCILPWFSSRNTCPVCRYELPTDDAEYERSKQATTNVRDIQVVEENSDEQEVQVTRQMAVGAIEETNTSEHNVRVDEQPSSARRRSGWLFIAAAPVFYALQILLGVVEGNCTVDPQVPLKYMWVPKRVGGLCSRMFRRLALFYLCNILWLRAVKIRKKLRRQGIRGPKPTFLYGNTKEIKRIRQELKLSQKQGTNNFISTLFPHFLLWRETYGPVFLYSTGAMEILQVSHPDMVKDIGRWTPSELGKPNYLKKSRKALFGGGLFTENGDEWAYQRKIIAPEFFMDKIKGMIQLIEDATVPVLEAWEDMIDDEGGCREIVVDDYLRNLSADVIARACFGSSFTKGEEIFCKLRQLQKAIARQDSFVGLSALWKYLPTKSSQEIQMLDEQVRLLILDVAKEQHHYQDSHNSLVNAIIDGAQDGRSAAEAEDFIVGNCKTIYFGGHESTAVTAIWCLMLLATHPEWQERARAEAMEVCRGRSTLDVDALRRLKIVTMVIQETLRLYPPASVMMREALTDVKLGSIDVPRGTIVQVPRLMLHLDKEAWGADADEFRPDRFANGVAAACRAAHMYVPFGHGPRTCIGQNLAMAELKVVLARLLTKFAFSPSPRYRHSPAFRLTIEPGFGLPLMTTALRMEETEWHGTKEIRAPMASKLHMEMDHPANMQYTVYEYAMNM</sequence>
<dbReference type="GO" id="GO:0020037">
    <property type="term" value="F:heme binding"/>
    <property type="evidence" value="ECO:0007669"/>
    <property type="project" value="InterPro"/>
</dbReference>
<evidence type="ECO:0000313" key="22">
    <source>
        <dbReference type="Proteomes" id="UP000008022"/>
    </source>
</evidence>
<protein>
    <recommendedName>
        <fullName evidence="4">RING-type E3 ubiquitin transferase</fullName>
        <ecNumber evidence="4">2.3.2.27</ecNumber>
    </recommendedName>
</protein>
<evidence type="ECO:0000256" key="17">
    <source>
        <dbReference type="PIRSR" id="PIRSR602401-1"/>
    </source>
</evidence>
<evidence type="ECO:0000256" key="4">
    <source>
        <dbReference type="ARBA" id="ARBA00012483"/>
    </source>
</evidence>
<name>A0A0E0R3G8_ORYRU</name>
<dbReference type="PRINTS" id="PR00463">
    <property type="entry name" value="EP450I"/>
</dbReference>
<keyword evidence="7" id="KW-0812">Transmembrane</keyword>
<evidence type="ECO:0000256" key="19">
    <source>
        <dbReference type="SAM" id="MobiDB-lite"/>
    </source>
</evidence>
<dbReference type="STRING" id="4529.A0A0E0R3G8"/>
<organism evidence="21 22">
    <name type="scientific">Oryza rufipogon</name>
    <name type="common">Brownbeard rice</name>
    <name type="synonym">Asian wild rice</name>
    <dbReference type="NCBI Taxonomy" id="4529"/>
    <lineage>
        <taxon>Eukaryota</taxon>
        <taxon>Viridiplantae</taxon>
        <taxon>Streptophyta</taxon>
        <taxon>Embryophyta</taxon>
        <taxon>Tracheophyta</taxon>
        <taxon>Spermatophyta</taxon>
        <taxon>Magnoliopsida</taxon>
        <taxon>Liliopsida</taxon>
        <taxon>Poales</taxon>
        <taxon>Poaceae</taxon>
        <taxon>BOP clade</taxon>
        <taxon>Oryzoideae</taxon>
        <taxon>Oryzeae</taxon>
        <taxon>Oryzinae</taxon>
        <taxon>Oryza</taxon>
    </lineage>
</organism>
<evidence type="ECO:0000256" key="6">
    <source>
        <dbReference type="ARBA" id="ARBA00022679"/>
    </source>
</evidence>
<dbReference type="SMART" id="SM00184">
    <property type="entry name" value="RING"/>
    <property type="match status" value="1"/>
</dbReference>
<dbReference type="Gene3D" id="3.30.40.10">
    <property type="entry name" value="Zinc/RING finger domain, C3HC4 (zinc finger)"/>
    <property type="match status" value="1"/>
</dbReference>
<dbReference type="InterPro" id="IPR050665">
    <property type="entry name" value="Cytochrome_P450_Monooxygen"/>
</dbReference>
<dbReference type="PROSITE" id="PS50089">
    <property type="entry name" value="ZF_RING_2"/>
    <property type="match status" value="1"/>
</dbReference>
<evidence type="ECO:0000256" key="16">
    <source>
        <dbReference type="ARBA" id="ARBA00023136"/>
    </source>
</evidence>
<evidence type="ECO:0000256" key="1">
    <source>
        <dbReference type="ARBA" id="ARBA00000900"/>
    </source>
</evidence>
<evidence type="ECO:0000256" key="7">
    <source>
        <dbReference type="ARBA" id="ARBA00022692"/>
    </source>
</evidence>
<feature type="compositionally biased region" description="Polar residues" evidence="19">
    <location>
        <begin position="100"/>
        <end position="121"/>
    </location>
</feature>
<dbReference type="CDD" id="cd20640">
    <property type="entry name" value="CYP714"/>
    <property type="match status" value="1"/>
</dbReference>
<evidence type="ECO:0000256" key="13">
    <source>
        <dbReference type="ARBA" id="ARBA00023002"/>
    </source>
</evidence>
<evidence type="ECO:0000256" key="2">
    <source>
        <dbReference type="ARBA" id="ARBA00004370"/>
    </source>
</evidence>
<evidence type="ECO:0000256" key="12">
    <source>
        <dbReference type="ARBA" id="ARBA00022989"/>
    </source>
</evidence>
<dbReference type="OMA" id="IQCIPAD"/>
<feature type="region of interest" description="Disordered" evidence="19">
    <location>
        <begin position="97"/>
        <end position="127"/>
    </location>
</feature>
<dbReference type="PROSITE" id="PS00086">
    <property type="entry name" value="CYTOCHROME_P450"/>
    <property type="match status" value="1"/>
</dbReference>
<evidence type="ECO:0000256" key="8">
    <source>
        <dbReference type="ARBA" id="ARBA00022723"/>
    </source>
</evidence>
<proteinExistence type="inferred from homology"/>
<dbReference type="InterPro" id="IPR002401">
    <property type="entry name" value="Cyt_P450_E_grp-I"/>
</dbReference>
<dbReference type="AlphaFoldDB" id="A0A0E0R3G8"/>
<dbReference type="PANTHER" id="PTHR24282">
    <property type="entry name" value="CYTOCHROME P450 FAMILY MEMBER"/>
    <property type="match status" value="1"/>
</dbReference>
<dbReference type="GO" id="GO:0016705">
    <property type="term" value="F:oxidoreductase activity, acting on paired donors, with incorporation or reduction of molecular oxygen"/>
    <property type="evidence" value="ECO:0007669"/>
    <property type="project" value="InterPro"/>
</dbReference>
<keyword evidence="8 17" id="KW-0479">Metal-binding</keyword>
<dbReference type="GO" id="GO:0004497">
    <property type="term" value="F:monooxygenase activity"/>
    <property type="evidence" value="ECO:0007669"/>
    <property type="project" value="UniProtKB-KW"/>
</dbReference>
<dbReference type="GO" id="GO:0008270">
    <property type="term" value="F:zinc ion binding"/>
    <property type="evidence" value="ECO:0007669"/>
    <property type="project" value="UniProtKB-KW"/>
</dbReference>
<dbReference type="EC" id="2.3.2.27" evidence="4"/>
<dbReference type="GO" id="GO:0006629">
    <property type="term" value="P:lipid metabolic process"/>
    <property type="evidence" value="ECO:0007669"/>
    <property type="project" value="UniProtKB-ARBA"/>
</dbReference>
<dbReference type="EnsemblPlants" id="ORUFI11G01140.1">
    <property type="protein sequence ID" value="ORUFI11G01140.1"/>
    <property type="gene ID" value="ORUFI11G01140"/>
</dbReference>
<dbReference type="GO" id="GO:0061630">
    <property type="term" value="F:ubiquitin protein ligase activity"/>
    <property type="evidence" value="ECO:0007669"/>
    <property type="project" value="UniProtKB-EC"/>
</dbReference>
<evidence type="ECO:0000256" key="3">
    <source>
        <dbReference type="ARBA" id="ARBA00010617"/>
    </source>
</evidence>
<dbReference type="Gene3D" id="1.10.630.10">
    <property type="entry name" value="Cytochrome P450"/>
    <property type="match status" value="1"/>
</dbReference>
<keyword evidence="9 18" id="KW-0863">Zinc-finger</keyword>
<dbReference type="SUPFAM" id="SSF48264">
    <property type="entry name" value="Cytochrome P450"/>
    <property type="match status" value="1"/>
</dbReference>
<dbReference type="InterPro" id="IPR017972">
    <property type="entry name" value="Cyt_P450_CS"/>
</dbReference>
<keyword evidence="6" id="KW-0808">Transferase</keyword>
<dbReference type="GO" id="GO:0016020">
    <property type="term" value="C:membrane"/>
    <property type="evidence" value="ECO:0007669"/>
    <property type="project" value="UniProtKB-SubCell"/>
</dbReference>
<dbReference type="InterPro" id="IPR036396">
    <property type="entry name" value="Cyt_P450_sf"/>
</dbReference>
<dbReference type="Proteomes" id="UP000008022">
    <property type="component" value="Unassembled WGS sequence"/>
</dbReference>
<dbReference type="PRINTS" id="PR00385">
    <property type="entry name" value="P450"/>
</dbReference>
<dbReference type="Pfam" id="PF00067">
    <property type="entry name" value="p450"/>
    <property type="match status" value="1"/>
</dbReference>
<dbReference type="InterPro" id="IPR013083">
    <property type="entry name" value="Znf_RING/FYVE/PHD"/>
</dbReference>
<keyword evidence="14 17" id="KW-0408">Iron</keyword>
<dbReference type="HOGENOM" id="CLU_004607_0_0_1"/>
<evidence type="ECO:0000256" key="18">
    <source>
        <dbReference type="PROSITE-ProRule" id="PRU00175"/>
    </source>
</evidence>
<evidence type="ECO:0000313" key="21">
    <source>
        <dbReference type="EnsemblPlants" id="ORUFI11G01140.1"/>
    </source>
</evidence>
<dbReference type="Gramene" id="ORUFI11G01140.1">
    <property type="protein sequence ID" value="ORUFI11G01140.1"/>
    <property type="gene ID" value="ORUFI11G01140"/>
</dbReference>
<keyword evidence="10" id="KW-0833">Ubl conjugation pathway</keyword>
<dbReference type="eggNOG" id="KOG0157">
    <property type="taxonomic scope" value="Eukaryota"/>
</dbReference>
<keyword evidence="16" id="KW-0472">Membrane</keyword>
<dbReference type="SUPFAM" id="SSF57850">
    <property type="entry name" value="RING/U-box"/>
    <property type="match status" value="1"/>
</dbReference>
<keyword evidence="5 17" id="KW-0349">Heme</keyword>
<dbReference type="PANTHER" id="PTHR24282:SF141">
    <property type="entry name" value="CYTOCHROME P450 714C3"/>
    <property type="match status" value="1"/>
</dbReference>
<comment type="similarity">
    <text evidence="3">Belongs to the cytochrome P450 family.</text>
</comment>
<dbReference type="GO" id="GO:0005506">
    <property type="term" value="F:iron ion binding"/>
    <property type="evidence" value="ECO:0007669"/>
    <property type="project" value="InterPro"/>
</dbReference>
<keyword evidence="13" id="KW-0560">Oxidoreductase</keyword>
<keyword evidence="15" id="KW-0503">Monooxygenase</keyword>
<keyword evidence="11" id="KW-0862">Zinc</keyword>
<accession>A0A0E0R3G8</accession>